<organism evidence="3 4">
    <name type="scientific">Streptomyces atroolivaceus</name>
    <dbReference type="NCBI Taxonomy" id="66869"/>
    <lineage>
        <taxon>Bacteria</taxon>
        <taxon>Bacillati</taxon>
        <taxon>Actinomycetota</taxon>
        <taxon>Actinomycetes</taxon>
        <taxon>Kitasatosporales</taxon>
        <taxon>Streptomycetaceae</taxon>
        <taxon>Streptomyces</taxon>
    </lineage>
</organism>
<sequence>MSRSLRHGALAATALVFSIATLSACGAGNDAQTLQVRPDNAATAVDSIKIQNLNIITQPEPDAEGPAVIAATLFNDGTKREVVEKITLPGTDATVELKPAKGKGPLVVPAGGRVVIGGKDNASAVIENGRQAGTSGNVQTVAFTFSETGDVELGASIVPATGYFEGFGPGTLPSAKPTPSDAASETPSDGQSESPAGTETDPAAGAEADPADDAAATH</sequence>
<evidence type="ECO:0000256" key="1">
    <source>
        <dbReference type="SAM" id="MobiDB-lite"/>
    </source>
</evidence>
<keyword evidence="2" id="KW-0732">Signal</keyword>
<comment type="caution">
    <text evidence="3">The sequence shown here is derived from an EMBL/GenBank/DDBJ whole genome shotgun (WGS) entry which is preliminary data.</text>
</comment>
<name>A0ABV9V216_STRAZ</name>
<feature type="region of interest" description="Disordered" evidence="1">
    <location>
        <begin position="168"/>
        <end position="218"/>
    </location>
</feature>
<dbReference type="GeneID" id="31231565"/>
<dbReference type="Proteomes" id="UP001595908">
    <property type="component" value="Unassembled WGS sequence"/>
</dbReference>
<dbReference type="EMBL" id="JBHSJE010000001">
    <property type="protein sequence ID" value="MFC4978014.1"/>
    <property type="molecule type" value="Genomic_DNA"/>
</dbReference>
<proteinExistence type="predicted"/>
<dbReference type="PROSITE" id="PS51257">
    <property type="entry name" value="PROKAR_LIPOPROTEIN"/>
    <property type="match status" value="1"/>
</dbReference>
<feature type="compositionally biased region" description="Polar residues" evidence="1">
    <location>
        <begin position="181"/>
        <end position="194"/>
    </location>
</feature>
<accession>A0ABV9V216</accession>
<feature type="compositionally biased region" description="Low complexity" evidence="1">
    <location>
        <begin position="195"/>
        <end position="218"/>
    </location>
</feature>
<evidence type="ECO:0000313" key="4">
    <source>
        <dbReference type="Proteomes" id="UP001595908"/>
    </source>
</evidence>
<evidence type="ECO:0000313" key="3">
    <source>
        <dbReference type="EMBL" id="MFC4978014.1"/>
    </source>
</evidence>
<feature type="chain" id="PRO_5046280835" evidence="2">
    <location>
        <begin position="27"/>
        <end position="218"/>
    </location>
</feature>
<feature type="signal peptide" evidence="2">
    <location>
        <begin position="1"/>
        <end position="26"/>
    </location>
</feature>
<reference evidence="4" key="1">
    <citation type="journal article" date="2019" name="Int. J. Syst. Evol. Microbiol.">
        <title>The Global Catalogue of Microorganisms (GCM) 10K type strain sequencing project: providing services to taxonomists for standard genome sequencing and annotation.</title>
        <authorList>
            <consortium name="The Broad Institute Genomics Platform"/>
            <consortium name="The Broad Institute Genome Sequencing Center for Infectious Disease"/>
            <person name="Wu L."/>
            <person name="Ma J."/>
        </authorList>
    </citation>
    <scope>NUCLEOTIDE SEQUENCE [LARGE SCALE GENOMIC DNA]</scope>
    <source>
        <strain evidence="4">ICMP 257</strain>
    </source>
</reference>
<evidence type="ECO:0000256" key="2">
    <source>
        <dbReference type="SAM" id="SignalP"/>
    </source>
</evidence>
<protein>
    <submittedName>
        <fullName evidence="3">DUF461 domain-containing protein</fullName>
    </submittedName>
</protein>
<gene>
    <name evidence="3" type="ORF">ACFPL4_06490</name>
</gene>
<dbReference type="RefSeq" id="WP_033297132.1">
    <property type="nucleotide sequence ID" value="NZ_JBHSJE010000001.1"/>
</dbReference>
<keyword evidence="4" id="KW-1185">Reference proteome</keyword>